<reference evidence="2 3" key="1">
    <citation type="submission" date="2014-04" db="EMBL/GenBank/DDBJ databases">
        <authorList>
            <consortium name="DOE Joint Genome Institute"/>
            <person name="Kuo A."/>
            <person name="Kohler A."/>
            <person name="Costa M.D."/>
            <person name="Nagy L.G."/>
            <person name="Floudas D."/>
            <person name="Copeland A."/>
            <person name="Barry K.W."/>
            <person name="Cichocki N."/>
            <person name="Veneault-Fourrey C."/>
            <person name="LaButti K."/>
            <person name="Lindquist E.A."/>
            <person name="Lipzen A."/>
            <person name="Lundell T."/>
            <person name="Morin E."/>
            <person name="Murat C."/>
            <person name="Sun H."/>
            <person name="Tunlid A."/>
            <person name="Henrissat B."/>
            <person name="Grigoriev I.V."/>
            <person name="Hibbett D.S."/>
            <person name="Martin F."/>
            <person name="Nordberg H.P."/>
            <person name="Cantor M.N."/>
            <person name="Hua S.X."/>
        </authorList>
    </citation>
    <scope>NUCLEOTIDE SEQUENCE [LARGE SCALE GENOMIC DNA]</scope>
    <source>
        <strain evidence="2 3">Marx 270</strain>
    </source>
</reference>
<evidence type="ECO:0000313" key="3">
    <source>
        <dbReference type="Proteomes" id="UP000054217"/>
    </source>
</evidence>
<dbReference type="HOGENOM" id="CLU_1161542_0_0_1"/>
<dbReference type="EMBL" id="KN831968">
    <property type="protein sequence ID" value="KIO05129.1"/>
    <property type="molecule type" value="Genomic_DNA"/>
</dbReference>
<accession>A0A0C3PBP8</accession>
<reference evidence="3" key="2">
    <citation type="submission" date="2015-01" db="EMBL/GenBank/DDBJ databases">
        <title>Evolutionary Origins and Diversification of the Mycorrhizal Mutualists.</title>
        <authorList>
            <consortium name="DOE Joint Genome Institute"/>
            <consortium name="Mycorrhizal Genomics Consortium"/>
            <person name="Kohler A."/>
            <person name="Kuo A."/>
            <person name="Nagy L.G."/>
            <person name="Floudas D."/>
            <person name="Copeland A."/>
            <person name="Barry K.W."/>
            <person name="Cichocki N."/>
            <person name="Veneault-Fourrey C."/>
            <person name="LaButti K."/>
            <person name="Lindquist E.A."/>
            <person name="Lipzen A."/>
            <person name="Lundell T."/>
            <person name="Morin E."/>
            <person name="Murat C."/>
            <person name="Riley R."/>
            <person name="Ohm R."/>
            <person name="Sun H."/>
            <person name="Tunlid A."/>
            <person name="Henrissat B."/>
            <person name="Grigoriev I.V."/>
            <person name="Hibbett D.S."/>
            <person name="Martin F."/>
        </authorList>
    </citation>
    <scope>NUCLEOTIDE SEQUENCE [LARGE SCALE GENOMIC DNA]</scope>
    <source>
        <strain evidence="3">Marx 270</strain>
    </source>
</reference>
<evidence type="ECO:0000313" key="2">
    <source>
        <dbReference type="EMBL" id="KIO05129.1"/>
    </source>
</evidence>
<keyword evidence="3" id="KW-1185">Reference proteome</keyword>
<dbReference type="InParanoid" id="A0A0C3PBP8"/>
<organism evidence="2 3">
    <name type="scientific">Pisolithus tinctorius Marx 270</name>
    <dbReference type="NCBI Taxonomy" id="870435"/>
    <lineage>
        <taxon>Eukaryota</taxon>
        <taxon>Fungi</taxon>
        <taxon>Dikarya</taxon>
        <taxon>Basidiomycota</taxon>
        <taxon>Agaricomycotina</taxon>
        <taxon>Agaricomycetes</taxon>
        <taxon>Agaricomycetidae</taxon>
        <taxon>Boletales</taxon>
        <taxon>Sclerodermatineae</taxon>
        <taxon>Pisolithaceae</taxon>
        <taxon>Pisolithus</taxon>
    </lineage>
</organism>
<dbReference type="Proteomes" id="UP000054217">
    <property type="component" value="Unassembled WGS sequence"/>
</dbReference>
<protein>
    <submittedName>
        <fullName evidence="2">Uncharacterized protein</fullName>
    </submittedName>
</protein>
<feature type="region of interest" description="Disordered" evidence="1">
    <location>
        <begin position="129"/>
        <end position="152"/>
    </location>
</feature>
<gene>
    <name evidence="2" type="ORF">M404DRAFT_9133</name>
</gene>
<evidence type="ECO:0000256" key="1">
    <source>
        <dbReference type="SAM" id="MobiDB-lite"/>
    </source>
</evidence>
<dbReference type="OrthoDB" id="3237833at2759"/>
<dbReference type="AlphaFoldDB" id="A0A0C3PBP8"/>
<proteinExistence type="predicted"/>
<sequence>MIEPAHKVVFHVASPPPVGQELEIDAIPIRQQTFIHPLQQRVKGATKSKDTNWKPERCLGVANNSSVIITSHHQGQHGGNQGNASLMSLIPFEVSWTDMQTCRAASPSSHRTTDAVQFTCSSGLRDSRTFVDPPKPLQRSQETPGTFQRHEKAIQSREDTVSWYFSRSMEPIDIPLSSANNYNNTLTDGDLFIHCHQSGIQVWLWEGLWTPIKEGHPHPRIEGYCLSILHGSEPSWVTRKTRTTYASKKRRN</sequence>
<name>A0A0C3PBP8_PISTI</name>